<reference evidence="2" key="1">
    <citation type="submission" date="2020-08" db="EMBL/GenBank/DDBJ databases">
        <title>Genome public.</title>
        <authorList>
            <person name="Liu C."/>
            <person name="Sun Q."/>
        </authorList>
    </citation>
    <scope>NUCLEOTIDE SEQUENCE</scope>
    <source>
        <strain evidence="2">BX8</strain>
    </source>
</reference>
<feature type="transmembrane region" description="Helical" evidence="1">
    <location>
        <begin position="44"/>
        <end position="69"/>
    </location>
</feature>
<keyword evidence="1" id="KW-1133">Transmembrane helix</keyword>
<comment type="caution">
    <text evidence="2">The sequence shown here is derived from an EMBL/GenBank/DDBJ whole genome shotgun (WGS) entry which is preliminary data.</text>
</comment>
<proteinExistence type="predicted"/>
<dbReference type="RefSeq" id="WP_186888044.1">
    <property type="nucleotide sequence ID" value="NZ_JACONZ010000003.1"/>
</dbReference>
<name>A0A923KWA3_9FIRM</name>
<evidence type="ECO:0000256" key="1">
    <source>
        <dbReference type="SAM" id="Phobius"/>
    </source>
</evidence>
<feature type="transmembrane region" description="Helical" evidence="1">
    <location>
        <begin position="81"/>
        <end position="101"/>
    </location>
</feature>
<dbReference type="Proteomes" id="UP000659630">
    <property type="component" value="Unassembled WGS sequence"/>
</dbReference>
<keyword evidence="3" id="KW-1185">Reference proteome</keyword>
<feature type="transmembrane region" description="Helical" evidence="1">
    <location>
        <begin position="140"/>
        <end position="161"/>
    </location>
</feature>
<dbReference type="AlphaFoldDB" id="A0A923KWA3"/>
<accession>A0A923KWA3</accession>
<protein>
    <submittedName>
        <fullName evidence="2">Rod shape-determining protein MreD</fullName>
    </submittedName>
</protein>
<keyword evidence="1" id="KW-0472">Membrane</keyword>
<keyword evidence="1" id="KW-0812">Transmembrane</keyword>
<evidence type="ECO:0000313" key="3">
    <source>
        <dbReference type="Proteomes" id="UP000659630"/>
    </source>
</evidence>
<gene>
    <name evidence="2" type="ORF">H8S23_09170</name>
</gene>
<organism evidence="2 3">
    <name type="scientific">Anaerofilum hominis</name>
    <dbReference type="NCBI Taxonomy" id="2763016"/>
    <lineage>
        <taxon>Bacteria</taxon>
        <taxon>Bacillati</taxon>
        <taxon>Bacillota</taxon>
        <taxon>Clostridia</taxon>
        <taxon>Eubacteriales</taxon>
        <taxon>Oscillospiraceae</taxon>
        <taxon>Anaerofilum</taxon>
    </lineage>
</organism>
<feature type="transmembrane region" description="Helical" evidence="1">
    <location>
        <begin position="107"/>
        <end position="128"/>
    </location>
</feature>
<sequence>MDARKRMLIQVARHLCYALSLLAAYVLQTTPGFLSFGGIKPVLLVPLALCIGVFEGAFTGALYGAAAGLMWDIASGRTGGFFAIQLMILCFVCAVSVTLYLRGTILNVSLLTGGVMLLMCSADFLFGYLLHGYSGLGRLYLTRILPVVVFSAAVTFAPWLLTRRIAEKFVPGD</sequence>
<evidence type="ECO:0000313" key="2">
    <source>
        <dbReference type="EMBL" id="MBC5581676.1"/>
    </source>
</evidence>
<dbReference type="EMBL" id="JACONZ010000003">
    <property type="protein sequence ID" value="MBC5581676.1"/>
    <property type="molecule type" value="Genomic_DNA"/>
</dbReference>